<dbReference type="OrthoDB" id="8478453at2"/>
<dbReference type="GO" id="GO:0016757">
    <property type="term" value="F:glycosyltransferase activity"/>
    <property type="evidence" value="ECO:0007669"/>
    <property type="project" value="UniProtKB-KW"/>
</dbReference>
<feature type="active site" description="Nucleophile" evidence="9">
    <location>
        <position position="185"/>
    </location>
</feature>
<dbReference type="SUPFAM" id="SSF141523">
    <property type="entry name" value="L,D-transpeptidase catalytic domain-like"/>
    <property type="match status" value="1"/>
</dbReference>
<evidence type="ECO:0000256" key="1">
    <source>
        <dbReference type="ARBA" id="ARBA00004752"/>
    </source>
</evidence>
<gene>
    <name evidence="12" type="ORF">FEZ63_22860</name>
</gene>
<comment type="pathway">
    <text evidence="1 9">Cell wall biogenesis; peptidoglycan biosynthesis.</text>
</comment>
<feature type="chain" id="PRO_5024312313" evidence="10">
    <location>
        <begin position="18"/>
        <end position="216"/>
    </location>
</feature>
<feature type="domain" description="L,D-TPase catalytic" evidence="11">
    <location>
        <begin position="76"/>
        <end position="209"/>
    </location>
</feature>
<evidence type="ECO:0000313" key="12">
    <source>
        <dbReference type="EMBL" id="KAB0264476.1"/>
    </source>
</evidence>
<organism evidence="12 13">
    <name type="scientific">Microvirga brassicacearum</name>
    <dbReference type="NCBI Taxonomy" id="2580413"/>
    <lineage>
        <taxon>Bacteria</taxon>
        <taxon>Pseudomonadati</taxon>
        <taxon>Pseudomonadota</taxon>
        <taxon>Alphaproteobacteria</taxon>
        <taxon>Hyphomicrobiales</taxon>
        <taxon>Methylobacteriaceae</taxon>
        <taxon>Microvirga</taxon>
    </lineage>
</organism>
<dbReference type="FunFam" id="2.40.440.10:FF:000002">
    <property type="entry name" value="L,D-transpeptidase ErfK/SrfK"/>
    <property type="match status" value="1"/>
</dbReference>
<keyword evidence="5" id="KW-0378">Hydrolase</keyword>
<protein>
    <submittedName>
        <fullName evidence="12">L,D-transpeptidase</fullName>
    </submittedName>
</protein>
<keyword evidence="3" id="KW-0328">Glycosyltransferase</keyword>
<dbReference type="UniPathway" id="UPA00219"/>
<comment type="caution">
    <text evidence="12">The sequence shown here is derived from an EMBL/GenBank/DDBJ whole genome shotgun (WGS) entry which is preliminary data.</text>
</comment>
<evidence type="ECO:0000256" key="10">
    <source>
        <dbReference type="SAM" id="SignalP"/>
    </source>
</evidence>
<dbReference type="CDD" id="cd16913">
    <property type="entry name" value="YkuD_like"/>
    <property type="match status" value="1"/>
</dbReference>
<dbReference type="Proteomes" id="UP000325684">
    <property type="component" value="Unassembled WGS sequence"/>
</dbReference>
<keyword evidence="8 9" id="KW-0961">Cell wall biogenesis/degradation</keyword>
<evidence type="ECO:0000256" key="5">
    <source>
        <dbReference type="ARBA" id="ARBA00022801"/>
    </source>
</evidence>
<reference evidence="12 13" key="1">
    <citation type="journal article" date="2019" name="Microorganisms">
        <title>Genome Insights into the Novel Species Microvirga brassicacearum, a Rapeseed Endophyte with Biotechnological Potential.</title>
        <authorList>
            <person name="Jimenez-Gomez A."/>
            <person name="Saati-Santamaria Z."/>
            <person name="Igual J.M."/>
            <person name="Rivas R."/>
            <person name="Mateos P.F."/>
            <person name="Garcia-Fraile P."/>
        </authorList>
    </citation>
    <scope>NUCLEOTIDE SEQUENCE [LARGE SCALE GENOMIC DNA]</scope>
    <source>
        <strain evidence="12 13">CDVBN77</strain>
    </source>
</reference>
<dbReference type="InterPro" id="IPR038063">
    <property type="entry name" value="Transpep_catalytic_dom"/>
</dbReference>
<dbReference type="PROSITE" id="PS52029">
    <property type="entry name" value="LD_TPASE"/>
    <property type="match status" value="1"/>
</dbReference>
<dbReference type="GO" id="GO:0008360">
    <property type="term" value="P:regulation of cell shape"/>
    <property type="evidence" value="ECO:0007669"/>
    <property type="project" value="UniProtKB-UniRule"/>
</dbReference>
<evidence type="ECO:0000313" key="13">
    <source>
        <dbReference type="Proteomes" id="UP000325684"/>
    </source>
</evidence>
<keyword evidence="10" id="KW-0732">Signal</keyword>
<dbReference type="PROSITE" id="PS51257">
    <property type="entry name" value="PROKAR_LIPOPROTEIN"/>
    <property type="match status" value="1"/>
</dbReference>
<dbReference type="AlphaFoldDB" id="A0A5N3P415"/>
<keyword evidence="6 9" id="KW-0133">Cell shape</keyword>
<evidence type="ECO:0000259" key="11">
    <source>
        <dbReference type="PROSITE" id="PS52029"/>
    </source>
</evidence>
<sequence>MIVRRFLVLGLMGASLAACQTAQMPPQSVASADPYAGWYVGAVEDKPFNIPIVDRRKMEPQYARQVVEYKGMEKPGSIVVDIDDKHLYLVQPDQKAIRYGVGVGKQGFSWKGVASVGRKGVWPAWSPTKTMVRIKPDLPSYREAGLDNPLGARALYLYQNGGDTLFRIHGTNEPWSIGEQVSSGCVRMLNEDVADLYDRVPVGTTVYVKRNGRHRV</sequence>
<dbReference type="PANTHER" id="PTHR30582:SF24">
    <property type="entry name" value="L,D-TRANSPEPTIDASE ERFK_SRFK-RELATED"/>
    <property type="match status" value="1"/>
</dbReference>
<dbReference type="EMBL" id="VCMV01000071">
    <property type="protein sequence ID" value="KAB0264476.1"/>
    <property type="molecule type" value="Genomic_DNA"/>
</dbReference>
<evidence type="ECO:0000256" key="8">
    <source>
        <dbReference type="ARBA" id="ARBA00023316"/>
    </source>
</evidence>
<evidence type="ECO:0000256" key="4">
    <source>
        <dbReference type="ARBA" id="ARBA00022679"/>
    </source>
</evidence>
<evidence type="ECO:0000256" key="2">
    <source>
        <dbReference type="ARBA" id="ARBA00005992"/>
    </source>
</evidence>
<dbReference type="GO" id="GO:0018104">
    <property type="term" value="P:peptidoglycan-protein cross-linking"/>
    <property type="evidence" value="ECO:0007669"/>
    <property type="project" value="TreeGrafter"/>
</dbReference>
<dbReference type="GO" id="GO:0071555">
    <property type="term" value="P:cell wall organization"/>
    <property type="evidence" value="ECO:0007669"/>
    <property type="project" value="UniProtKB-UniRule"/>
</dbReference>
<evidence type="ECO:0000256" key="7">
    <source>
        <dbReference type="ARBA" id="ARBA00022984"/>
    </source>
</evidence>
<evidence type="ECO:0000256" key="6">
    <source>
        <dbReference type="ARBA" id="ARBA00022960"/>
    </source>
</evidence>
<evidence type="ECO:0000256" key="9">
    <source>
        <dbReference type="PROSITE-ProRule" id="PRU01373"/>
    </source>
</evidence>
<dbReference type="Pfam" id="PF03734">
    <property type="entry name" value="YkuD"/>
    <property type="match status" value="1"/>
</dbReference>
<dbReference type="Gene3D" id="2.40.440.10">
    <property type="entry name" value="L,D-transpeptidase catalytic domain-like"/>
    <property type="match status" value="1"/>
</dbReference>
<evidence type="ECO:0000256" key="3">
    <source>
        <dbReference type="ARBA" id="ARBA00022676"/>
    </source>
</evidence>
<accession>A0A5N3P415</accession>
<dbReference type="RefSeq" id="WP_150949273.1">
    <property type="nucleotide sequence ID" value="NZ_VCMV01000071.1"/>
</dbReference>
<keyword evidence="4" id="KW-0808">Transferase</keyword>
<proteinExistence type="inferred from homology"/>
<dbReference type="PANTHER" id="PTHR30582">
    <property type="entry name" value="L,D-TRANSPEPTIDASE"/>
    <property type="match status" value="1"/>
</dbReference>
<feature type="active site" description="Proton donor/acceptor" evidence="9">
    <location>
        <position position="169"/>
    </location>
</feature>
<keyword evidence="13" id="KW-1185">Reference proteome</keyword>
<comment type="similarity">
    <text evidence="2">Belongs to the YkuD family.</text>
</comment>
<dbReference type="InterPro" id="IPR050979">
    <property type="entry name" value="LD-transpeptidase"/>
</dbReference>
<name>A0A5N3P415_9HYPH</name>
<keyword evidence="7 9" id="KW-0573">Peptidoglycan synthesis</keyword>
<dbReference type="GO" id="GO:0005576">
    <property type="term" value="C:extracellular region"/>
    <property type="evidence" value="ECO:0007669"/>
    <property type="project" value="TreeGrafter"/>
</dbReference>
<feature type="signal peptide" evidence="10">
    <location>
        <begin position="1"/>
        <end position="17"/>
    </location>
</feature>
<dbReference type="GO" id="GO:0071972">
    <property type="term" value="F:peptidoglycan L,D-transpeptidase activity"/>
    <property type="evidence" value="ECO:0007669"/>
    <property type="project" value="TreeGrafter"/>
</dbReference>
<dbReference type="InterPro" id="IPR005490">
    <property type="entry name" value="LD_TPept_cat_dom"/>
</dbReference>